<dbReference type="GO" id="GO:0005615">
    <property type="term" value="C:extracellular space"/>
    <property type="evidence" value="ECO:0007669"/>
    <property type="project" value="TreeGrafter"/>
</dbReference>
<evidence type="ECO:0000256" key="6">
    <source>
        <dbReference type="ARBA" id="ARBA00022670"/>
    </source>
</evidence>
<dbReference type="PANTHER" id="PTHR11705:SF91">
    <property type="entry name" value="FI01817P-RELATED"/>
    <property type="match status" value="1"/>
</dbReference>
<keyword evidence="11" id="KW-0482">Metalloprotease</keyword>
<dbReference type="InterPro" id="IPR036990">
    <property type="entry name" value="M14A-like_propep"/>
</dbReference>
<evidence type="ECO:0000256" key="3">
    <source>
        <dbReference type="ARBA" id="ARBA00005988"/>
    </source>
</evidence>
<evidence type="ECO:0000256" key="1">
    <source>
        <dbReference type="ARBA" id="ARBA00001947"/>
    </source>
</evidence>
<keyword evidence="10" id="KW-0862">Zinc</keyword>
<dbReference type="AlphaFoldDB" id="A0A7E5WRL8"/>
<evidence type="ECO:0000256" key="9">
    <source>
        <dbReference type="ARBA" id="ARBA00022801"/>
    </source>
</evidence>
<keyword evidence="15" id="KW-0472">Membrane</keyword>
<evidence type="ECO:0000256" key="4">
    <source>
        <dbReference type="ARBA" id="ARBA00022525"/>
    </source>
</evidence>
<dbReference type="SUPFAM" id="SSF54897">
    <property type="entry name" value="Protease propeptides/inhibitors"/>
    <property type="match status" value="1"/>
</dbReference>
<evidence type="ECO:0000256" key="15">
    <source>
        <dbReference type="SAM" id="Phobius"/>
    </source>
</evidence>
<evidence type="ECO:0000259" key="16">
    <source>
        <dbReference type="PROSITE" id="PS52035"/>
    </source>
</evidence>
<evidence type="ECO:0000313" key="17">
    <source>
        <dbReference type="Proteomes" id="UP000322000"/>
    </source>
</evidence>
<sequence>MHANTIYFIFFTFLINFCCCIKYNNYTLYRGIPVEASHLKFFENLTSMFNVNFWRHPGLLYKPVDFIISPDDKDLFVNRANNLGLYVTTIMEDVQQAFDMQTVKTYIRREMDSFDWNNFFRLGDIYEWLNDLAQVYPQEMELHSIGKTHENRDIMAVKILLRGSRARSKVIVEGGIHAREWISPAFVTYLISQIIHAPVSPDPNLKMIANTYEWHFVPVLNPDGYEYSHTEDRLWRKNRHGGQAGVDLNRNFGHSFGTVGVSWRKNAQTYCGPFAFSEKESSAMAKFVRSHGQSLEYYLAFHSYGQYMIVPYADRKDHVDNYDELMKMCLQAKKRIAAKYNTQYTIGTAYDTVGYMTSGVSGCWVKQEFRVPAFDAQLYSRKKRSTSNEIYWTNYQTIEDIYNWFNHLASTQSSVSTFTVGRSHEGRNITGIKITRGSGTRAFFLQAGELGADWLSPTIVTYIANQLIHSNDPEIKAAAEDFTWYILPLVNPDGFQFSQDYVRTWVKNRRPTSSSTIGVNLSRNWNAHWGINGASFSMAANNYAGHGPFSEAETRAVSEFMDTIRSSLTGFLSFRSFGQRLLVPYAQYSVNPSGNYNSVVTIGRRAMGSLAVRYNTQYLVGTSTMVHDGATGAIADWVKFRYNATIAATYLLRDTGFHGYALPVTQIIPSGEETFDSLLAIIREARFINVL</sequence>
<keyword evidence="7" id="KW-0479">Metal-binding</keyword>
<comment type="similarity">
    <text evidence="3 14">Belongs to the peptidase M14 family.</text>
</comment>
<evidence type="ECO:0000256" key="14">
    <source>
        <dbReference type="PROSITE-ProRule" id="PRU01379"/>
    </source>
</evidence>
<comment type="cofactor">
    <cofactor evidence="1">
        <name>Zn(2+)</name>
        <dbReference type="ChEBI" id="CHEBI:29105"/>
    </cofactor>
</comment>
<keyword evidence="8" id="KW-0732">Signal</keyword>
<keyword evidence="6" id="KW-0645">Protease</keyword>
<dbReference type="PROSITE" id="PS52035">
    <property type="entry name" value="PEPTIDASE_M14"/>
    <property type="match status" value="1"/>
</dbReference>
<evidence type="ECO:0000313" key="18">
    <source>
        <dbReference type="RefSeq" id="XP_026742947.1"/>
    </source>
</evidence>
<dbReference type="Proteomes" id="UP000322000">
    <property type="component" value="Chromosome 23"/>
</dbReference>
<evidence type="ECO:0000256" key="10">
    <source>
        <dbReference type="ARBA" id="ARBA00022833"/>
    </source>
</evidence>
<comment type="caution">
    <text evidence="14">Lacks conserved residue(s) required for the propagation of feature annotation.</text>
</comment>
<feature type="transmembrane region" description="Helical" evidence="15">
    <location>
        <begin position="6"/>
        <end position="23"/>
    </location>
</feature>
<keyword evidence="5" id="KW-0121">Carboxypeptidase</keyword>
<dbReference type="GO" id="GO:0006508">
    <property type="term" value="P:proteolysis"/>
    <property type="evidence" value="ECO:0007669"/>
    <property type="project" value="UniProtKB-KW"/>
</dbReference>
<keyword evidence="17" id="KW-1185">Reference proteome</keyword>
<organism evidence="17 18">
    <name type="scientific">Trichoplusia ni</name>
    <name type="common">Cabbage looper</name>
    <dbReference type="NCBI Taxonomy" id="7111"/>
    <lineage>
        <taxon>Eukaryota</taxon>
        <taxon>Metazoa</taxon>
        <taxon>Ecdysozoa</taxon>
        <taxon>Arthropoda</taxon>
        <taxon>Hexapoda</taxon>
        <taxon>Insecta</taxon>
        <taxon>Pterygota</taxon>
        <taxon>Neoptera</taxon>
        <taxon>Endopterygota</taxon>
        <taxon>Lepidoptera</taxon>
        <taxon>Glossata</taxon>
        <taxon>Ditrysia</taxon>
        <taxon>Noctuoidea</taxon>
        <taxon>Noctuidae</taxon>
        <taxon>Plusiinae</taxon>
        <taxon>Trichoplusia</taxon>
    </lineage>
</organism>
<dbReference type="InterPro" id="IPR003146">
    <property type="entry name" value="M14A_act_pep"/>
</dbReference>
<dbReference type="Pfam" id="PF02244">
    <property type="entry name" value="Propep_M14"/>
    <property type="match status" value="1"/>
</dbReference>
<evidence type="ECO:0000256" key="2">
    <source>
        <dbReference type="ARBA" id="ARBA00004613"/>
    </source>
</evidence>
<dbReference type="OrthoDB" id="3626597at2759"/>
<feature type="domain" description="Peptidase M14" evidence="16">
    <location>
        <begin position="118"/>
        <end position="685"/>
    </location>
</feature>
<dbReference type="InParanoid" id="A0A7E5WRL8"/>
<dbReference type="GO" id="GO:0004181">
    <property type="term" value="F:metallocarboxypeptidase activity"/>
    <property type="evidence" value="ECO:0007669"/>
    <property type="project" value="InterPro"/>
</dbReference>
<dbReference type="Gene3D" id="3.30.70.340">
    <property type="entry name" value="Metallocarboxypeptidase-like"/>
    <property type="match status" value="1"/>
</dbReference>
<keyword evidence="15" id="KW-1133">Transmembrane helix</keyword>
<evidence type="ECO:0000256" key="11">
    <source>
        <dbReference type="ARBA" id="ARBA00023049"/>
    </source>
</evidence>
<gene>
    <name evidence="18" type="primary">LOC113504728</name>
</gene>
<dbReference type="FunFam" id="3.40.630.10:FF:000084">
    <property type="entry name" value="Carboxypeptidase B2"/>
    <property type="match status" value="1"/>
</dbReference>
<keyword evidence="4" id="KW-0964">Secreted</keyword>
<dbReference type="InterPro" id="IPR000834">
    <property type="entry name" value="Peptidase_M14"/>
</dbReference>
<dbReference type="RefSeq" id="XP_026742947.1">
    <property type="nucleotide sequence ID" value="XM_026887146.1"/>
</dbReference>
<protein>
    <submittedName>
        <fullName evidence="18">Zinc carboxypeptidase A 1-like</fullName>
    </submittedName>
</protein>
<evidence type="ECO:0000256" key="8">
    <source>
        <dbReference type="ARBA" id="ARBA00022729"/>
    </source>
</evidence>
<keyword evidence="12" id="KW-1015">Disulfide bond</keyword>
<evidence type="ECO:0000256" key="12">
    <source>
        <dbReference type="ARBA" id="ARBA00023157"/>
    </source>
</evidence>
<dbReference type="SMART" id="SM00631">
    <property type="entry name" value="Zn_pept"/>
    <property type="match status" value="2"/>
</dbReference>
<dbReference type="SUPFAM" id="SSF53187">
    <property type="entry name" value="Zn-dependent exopeptidases"/>
    <property type="match status" value="2"/>
</dbReference>
<keyword evidence="15" id="KW-0812">Transmembrane</keyword>
<dbReference type="GO" id="GO:0008270">
    <property type="term" value="F:zinc ion binding"/>
    <property type="evidence" value="ECO:0007669"/>
    <property type="project" value="InterPro"/>
</dbReference>
<dbReference type="GeneID" id="113504728"/>
<evidence type="ECO:0000256" key="5">
    <source>
        <dbReference type="ARBA" id="ARBA00022645"/>
    </source>
</evidence>
<reference evidence="18" key="1">
    <citation type="submission" date="2025-08" db="UniProtKB">
        <authorList>
            <consortium name="RefSeq"/>
        </authorList>
    </citation>
    <scope>IDENTIFICATION</scope>
</reference>
<dbReference type="PRINTS" id="PR00765">
    <property type="entry name" value="CRBOXYPTASEA"/>
</dbReference>
<name>A0A7E5WRL8_TRINI</name>
<comment type="function">
    <text evidence="13">Involved in the digestion of the blood meal.</text>
</comment>
<evidence type="ECO:0000256" key="7">
    <source>
        <dbReference type="ARBA" id="ARBA00022723"/>
    </source>
</evidence>
<accession>A0A7E5WRL8</accession>
<dbReference type="Gene3D" id="3.40.630.10">
    <property type="entry name" value="Zn peptidases"/>
    <property type="match status" value="2"/>
</dbReference>
<dbReference type="FunFam" id="3.40.630.10:FF:000040">
    <property type="entry name" value="zinc carboxypeptidase"/>
    <property type="match status" value="1"/>
</dbReference>
<proteinExistence type="inferred from homology"/>
<evidence type="ECO:0000256" key="13">
    <source>
        <dbReference type="ARBA" id="ARBA00057299"/>
    </source>
</evidence>
<comment type="subcellular location">
    <subcellularLocation>
        <location evidence="2">Secreted</location>
    </subcellularLocation>
</comment>
<dbReference type="PANTHER" id="PTHR11705">
    <property type="entry name" value="PROTEASE FAMILY M14 CARBOXYPEPTIDASE A,B"/>
    <property type="match status" value="1"/>
</dbReference>
<dbReference type="Pfam" id="PF00246">
    <property type="entry name" value="Peptidase_M14"/>
    <property type="match status" value="2"/>
</dbReference>
<keyword evidence="9" id="KW-0378">Hydrolase</keyword>
<dbReference type="KEGG" id="tnl:113504728"/>